<dbReference type="InterPro" id="IPR051378">
    <property type="entry name" value="Cell2Cell_Antifungal"/>
</dbReference>
<evidence type="ECO:0000256" key="4">
    <source>
        <dbReference type="ARBA" id="ARBA00022737"/>
    </source>
</evidence>
<evidence type="ECO:0000259" key="10">
    <source>
        <dbReference type="PROSITE" id="PS51473"/>
    </source>
</evidence>
<evidence type="ECO:0000256" key="1">
    <source>
        <dbReference type="ARBA" id="ARBA00004251"/>
    </source>
</evidence>
<protein>
    <submittedName>
        <fullName evidence="11">Kinesin-like protein KIN-12D</fullName>
    </submittedName>
</protein>
<dbReference type="AlphaFoldDB" id="A0A445M318"/>
<reference evidence="11 12" key="1">
    <citation type="submission" date="2018-09" db="EMBL/GenBank/DDBJ databases">
        <title>A high-quality reference genome of wild soybean provides a powerful tool to mine soybean genomes.</title>
        <authorList>
            <person name="Xie M."/>
            <person name="Chung C.Y.L."/>
            <person name="Li M.-W."/>
            <person name="Wong F.-L."/>
            <person name="Chan T.-F."/>
            <person name="Lam H.-M."/>
        </authorList>
    </citation>
    <scope>NUCLEOTIDE SEQUENCE [LARGE SCALE GENOMIC DNA]</scope>
    <source>
        <strain evidence="12">cv. W05</strain>
        <tissue evidence="11">Hypocotyl of etiolated seedlings</tissue>
    </source>
</reference>
<evidence type="ECO:0000256" key="8">
    <source>
        <dbReference type="ARBA" id="ARBA00038393"/>
    </source>
</evidence>
<comment type="caution">
    <text evidence="11">The sequence shown here is derived from an EMBL/GenBank/DDBJ whole genome shotgun (WGS) entry which is preliminary data.</text>
</comment>
<comment type="similarity">
    <text evidence="8">Belongs to the cysteine-rich repeat secretory protein family. Plasmodesmata-located proteins (PDLD) subfamily.</text>
</comment>
<dbReference type="Proteomes" id="UP000289340">
    <property type="component" value="Chromosome 1"/>
</dbReference>
<keyword evidence="9" id="KW-0812">Transmembrane</keyword>
<evidence type="ECO:0000256" key="6">
    <source>
        <dbReference type="ARBA" id="ARBA00023157"/>
    </source>
</evidence>
<evidence type="ECO:0000256" key="5">
    <source>
        <dbReference type="ARBA" id="ARBA00022949"/>
    </source>
</evidence>
<evidence type="ECO:0000256" key="3">
    <source>
        <dbReference type="ARBA" id="ARBA00022729"/>
    </source>
</evidence>
<dbReference type="GO" id="GO:0042742">
    <property type="term" value="P:defense response to bacterium"/>
    <property type="evidence" value="ECO:0007669"/>
    <property type="project" value="TreeGrafter"/>
</dbReference>
<dbReference type="PANTHER" id="PTHR32080:SF31">
    <property type="entry name" value="PLASMODESMATA-LOCATED PROTEIN 6"/>
    <property type="match status" value="1"/>
</dbReference>
<comment type="subcellular location">
    <subcellularLocation>
        <location evidence="7">Cell junction</location>
        <location evidence="7">Plasmodesma</location>
    </subcellularLocation>
    <subcellularLocation>
        <location evidence="1">Cell membrane</location>
        <topology evidence="1">Single-pass type I membrane protein</topology>
    </subcellularLocation>
</comment>
<organism evidence="11 12">
    <name type="scientific">Glycine soja</name>
    <name type="common">Wild soybean</name>
    <dbReference type="NCBI Taxonomy" id="3848"/>
    <lineage>
        <taxon>Eukaryota</taxon>
        <taxon>Viridiplantae</taxon>
        <taxon>Streptophyta</taxon>
        <taxon>Embryophyta</taxon>
        <taxon>Tracheophyta</taxon>
        <taxon>Spermatophyta</taxon>
        <taxon>Magnoliopsida</taxon>
        <taxon>eudicotyledons</taxon>
        <taxon>Gunneridae</taxon>
        <taxon>Pentapetalae</taxon>
        <taxon>rosids</taxon>
        <taxon>fabids</taxon>
        <taxon>Fabales</taxon>
        <taxon>Fabaceae</taxon>
        <taxon>Papilionoideae</taxon>
        <taxon>50 kb inversion clade</taxon>
        <taxon>NPAAA clade</taxon>
        <taxon>indigoferoid/millettioid clade</taxon>
        <taxon>Phaseoleae</taxon>
        <taxon>Glycine</taxon>
        <taxon>Glycine subgen. Soja</taxon>
    </lineage>
</organism>
<evidence type="ECO:0000313" key="11">
    <source>
        <dbReference type="EMBL" id="RZC29871.1"/>
    </source>
</evidence>
<dbReference type="Pfam" id="PF01657">
    <property type="entry name" value="Stress-antifung"/>
    <property type="match status" value="1"/>
</dbReference>
<dbReference type="Gene3D" id="3.30.430.20">
    <property type="entry name" value="Gnk2 domain, C-X8-C-X2-C motif"/>
    <property type="match status" value="1"/>
</dbReference>
<dbReference type="PROSITE" id="PS51473">
    <property type="entry name" value="GNK2"/>
    <property type="match status" value="1"/>
</dbReference>
<sequence length="255" mass="28674">MGILLETVTGMHAENGLLSHGLCESNSVISDLKEHNYRTKQELDMCRILKGKLLADIKNSFDRINKKEVEAGEITIKLNNFAKNISDLQLQEEMMLQRSNEMGSQLAKLMRELDVSNTDIVTSLLDQEKLLKKKVVAIECEAEFFMVYLYLSAIGMLLMGGALACYGIPITLVQVCSQLKFTLSFAYENTVISFLTSLVNSVTFINHNNFMVPTSSENIYDFFQCRDDLANDWCSHCVLHAVNSLTLFANDMPSS</sequence>
<dbReference type="GO" id="GO:0005886">
    <property type="term" value="C:plasma membrane"/>
    <property type="evidence" value="ECO:0007669"/>
    <property type="project" value="UniProtKB-SubCell"/>
</dbReference>
<evidence type="ECO:0000256" key="7">
    <source>
        <dbReference type="ARBA" id="ARBA00024184"/>
    </source>
</evidence>
<evidence type="ECO:0000313" key="12">
    <source>
        <dbReference type="Proteomes" id="UP000289340"/>
    </source>
</evidence>
<keyword evidence="5" id="KW-0965">Cell junction</keyword>
<proteinExistence type="inferred from homology"/>
<evidence type="ECO:0000256" key="2">
    <source>
        <dbReference type="ARBA" id="ARBA00022581"/>
    </source>
</evidence>
<dbReference type="PANTHER" id="PTHR32080">
    <property type="entry name" value="ANTIFUNGAL PROTEIN GINKBILOBIN-2-LIKE"/>
    <property type="match status" value="1"/>
</dbReference>
<dbReference type="GO" id="GO:0009506">
    <property type="term" value="C:plasmodesma"/>
    <property type="evidence" value="ECO:0007669"/>
    <property type="project" value="UniProtKB-SubCell"/>
</dbReference>
<keyword evidence="9" id="KW-0472">Membrane</keyword>
<dbReference type="EMBL" id="QZWG01000001">
    <property type="protein sequence ID" value="RZC29871.1"/>
    <property type="molecule type" value="Genomic_DNA"/>
</dbReference>
<keyword evidence="9" id="KW-1133">Transmembrane helix</keyword>
<accession>A0A445M318</accession>
<name>A0A445M318_GLYSO</name>
<evidence type="ECO:0000256" key="9">
    <source>
        <dbReference type="SAM" id="Phobius"/>
    </source>
</evidence>
<feature type="transmembrane region" description="Helical" evidence="9">
    <location>
        <begin position="147"/>
        <end position="173"/>
    </location>
</feature>
<keyword evidence="2" id="KW-0945">Host-virus interaction</keyword>
<dbReference type="InterPro" id="IPR002902">
    <property type="entry name" value="GNK2"/>
</dbReference>
<keyword evidence="3" id="KW-0732">Signal</keyword>
<gene>
    <name evidence="11" type="ORF">D0Y65_001470</name>
</gene>
<feature type="domain" description="Gnk2-homologous" evidence="10">
    <location>
        <begin position="169"/>
        <end position="255"/>
    </location>
</feature>
<keyword evidence="6" id="KW-1015">Disulfide bond</keyword>
<keyword evidence="12" id="KW-1185">Reference proteome</keyword>
<dbReference type="InterPro" id="IPR038408">
    <property type="entry name" value="GNK2_sf"/>
</dbReference>
<keyword evidence="4" id="KW-0677">Repeat</keyword>